<gene>
    <name evidence="2" type="ORF">PCOR1329_LOCUS69528</name>
</gene>
<comment type="caution">
    <text evidence="2">The sequence shown here is derived from an EMBL/GenBank/DDBJ whole genome shotgun (WGS) entry which is preliminary data.</text>
</comment>
<feature type="region of interest" description="Disordered" evidence="1">
    <location>
        <begin position="97"/>
        <end position="122"/>
    </location>
</feature>
<feature type="region of interest" description="Disordered" evidence="1">
    <location>
        <begin position="487"/>
        <end position="543"/>
    </location>
</feature>
<evidence type="ECO:0000256" key="1">
    <source>
        <dbReference type="SAM" id="MobiDB-lite"/>
    </source>
</evidence>
<evidence type="ECO:0000313" key="2">
    <source>
        <dbReference type="EMBL" id="CAK0888813.1"/>
    </source>
</evidence>
<feature type="compositionally biased region" description="Basic and acidic residues" evidence="1">
    <location>
        <begin position="489"/>
        <end position="503"/>
    </location>
</feature>
<dbReference type="Proteomes" id="UP001189429">
    <property type="component" value="Unassembled WGS sequence"/>
</dbReference>
<feature type="compositionally biased region" description="Low complexity" evidence="1">
    <location>
        <begin position="515"/>
        <end position="543"/>
    </location>
</feature>
<reference evidence="2" key="1">
    <citation type="submission" date="2023-10" db="EMBL/GenBank/DDBJ databases">
        <authorList>
            <person name="Chen Y."/>
            <person name="Shah S."/>
            <person name="Dougan E. K."/>
            <person name="Thang M."/>
            <person name="Chan C."/>
        </authorList>
    </citation>
    <scope>NUCLEOTIDE SEQUENCE [LARGE SCALE GENOMIC DNA]</scope>
</reference>
<keyword evidence="3" id="KW-1185">Reference proteome</keyword>
<name>A0ABN9WQ37_9DINO</name>
<evidence type="ECO:0000313" key="3">
    <source>
        <dbReference type="Proteomes" id="UP001189429"/>
    </source>
</evidence>
<accession>A0ABN9WQ37</accession>
<proteinExistence type="predicted"/>
<sequence>RCRPGCKPFTARADLSPPRLAAASPAGMDASPVRGALRAAAAWRAARRAGAPLALAAAGVLGLLALRRGLAPAPAREHVNSQAAGFGAIELASSRRHRHAAAERQAAGGGSEEEELCSPSSEIPAMESSVRGLGVSEFWKGLCEGVAGPLASTSSWPGQSPLWERLKQESCYADHGKLSWKQAQENLARRSLVPFPEIVPIHPLRRPELCQHASLGALAGDASAEEVERAKAWLKATVAVYVLVFSKQQDPPGGPAGAGLSAQGVDFELLQGLDLARNGSYQMAKQSGAIPAGFDSAKAETASRTMLQGMDGIAGAVGLAASHLQAMGHAASASDGKPLVLILEEDAAPAPDFAVRLRRLVQDEAPCDWVAISLQSACPYGECVTPHLSRVRPNANEPAERCHHGVNFGFYSMLYRRVLLPSLVRRLEQAVWDVERPRCLDVDVALASLADEVAYYAVPKVQVPGLIVSGGEESSRVKNMANAQVQLEETDKQGTQKSHREATVEDEGGPLFYYTTTTTTSTSQTSTTTSSTTSTTTSTSSVTTTVSTTVAAPWWQIWR</sequence>
<dbReference type="EMBL" id="CAUYUJ010019135">
    <property type="protein sequence ID" value="CAK0888813.1"/>
    <property type="molecule type" value="Genomic_DNA"/>
</dbReference>
<feature type="non-terminal residue" evidence="2">
    <location>
        <position position="1"/>
    </location>
</feature>
<organism evidence="2 3">
    <name type="scientific">Prorocentrum cordatum</name>
    <dbReference type="NCBI Taxonomy" id="2364126"/>
    <lineage>
        <taxon>Eukaryota</taxon>
        <taxon>Sar</taxon>
        <taxon>Alveolata</taxon>
        <taxon>Dinophyceae</taxon>
        <taxon>Prorocentrales</taxon>
        <taxon>Prorocentraceae</taxon>
        <taxon>Prorocentrum</taxon>
    </lineage>
</organism>
<evidence type="ECO:0008006" key="4">
    <source>
        <dbReference type="Google" id="ProtNLM"/>
    </source>
</evidence>
<protein>
    <recommendedName>
        <fullName evidence="4">Alpha-1,6-mannosyl-glycoprotein 6-beta-N-acetylglucosaminyltransferase</fullName>
    </recommendedName>
</protein>